<evidence type="ECO:0000256" key="7">
    <source>
        <dbReference type="ARBA" id="ARBA00022776"/>
    </source>
</evidence>
<keyword evidence="11" id="KW-0137">Centromere</keyword>
<dbReference type="GO" id="GO:0005634">
    <property type="term" value="C:nucleus"/>
    <property type="evidence" value="ECO:0007669"/>
    <property type="project" value="UniProtKB-SubCell"/>
</dbReference>
<keyword evidence="6" id="KW-0479">Metal-binding</keyword>
<protein>
    <recommendedName>
        <fullName evidence="14">Mis18 domain-containing protein</fullName>
    </recommendedName>
</protein>
<dbReference type="GO" id="GO:0000785">
    <property type="term" value="C:chromatin"/>
    <property type="evidence" value="ECO:0007669"/>
    <property type="project" value="TreeGrafter"/>
</dbReference>
<dbReference type="AlphaFoldDB" id="A0A8C5IVK7"/>
<reference evidence="15" key="1">
    <citation type="submission" date="2025-08" db="UniProtKB">
        <authorList>
            <consortium name="Ensembl"/>
        </authorList>
    </citation>
    <scope>IDENTIFICATION</scope>
</reference>
<evidence type="ECO:0000313" key="15">
    <source>
        <dbReference type="Ensembl" id="ENSJHYP00000009959.1"/>
    </source>
</evidence>
<feature type="region of interest" description="Disordered" evidence="13">
    <location>
        <begin position="1"/>
        <end position="52"/>
    </location>
</feature>
<evidence type="ECO:0000256" key="12">
    <source>
        <dbReference type="SAM" id="Coils"/>
    </source>
</evidence>
<comment type="subcellular location">
    <subcellularLocation>
        <location evidence="3">Chromosome</location>
        <location evidence="3">Centromere</location>
    </subcellularLocation>
    <subcellularLocation>
        <location evidence="2">Nucleus</location>
    </subcellularLocation>
</comment>
<dbReference type="PROSITE" id="PS51793">
    <property type="entry name" value="MIS18"/>
    <property type="match status" value="1"/>
</dbReference>
<evidence type="ECO:0000256" key="10">
    <source>
        <dbReference type="ARBA" id="ARBA00023306"/>
    </source>
</evidence>
<dbReference type="GO" id="GO:0007059">
    <property type="term" value="P:chromosome segregation"/>
    <property type="evidence" value="ECO:0007669"/>
    <property type="project" value="TreeGrafter"/>
</dbReference>
<dbReference type="Ensembl" id="ENSJHYT00000012067.1">
    <property type="protein sequence ID" value="ENSJHYP00000009959.1"/>
    <property type="gene ID" value="ENSJHYG00000007841.1"/>
</dbReference>
<comment type="function">
    <text evidence="1">Required for recruitment of CENPA to centromeres and normal chromosome segregation during mitosis.</text>
</comment>
<keyword evidence="7" id="KW-0498">Mitosis</keyword>
<keyword evidence="10" id="KW-0131">Cell cycle</keyword>
<evidence type="ECO:0000256" key="9">
    <source>
        <dbReference type="ARBA" id="ARBA00023242"/>
    </source>
</evidence>
<dbReference type="InterPro" id="IPR034752">
    <property type="entry name" value="Mis18"/>
</dbReference>
<accession>A0A8C5IVK7</accession>
<dbReference type="Proteomes" id="UP000694408">
    <property type="component" value="Unplaced"/>
</dbReference>
<reference evidence="15" key="2">
    <citation type="submission" date="2025-09" db="UniProtKB">
        <authorList>
            <consortium name="Ensembl"/>
        </authorList>
    </citation>
    <scope>IDENTIFICATION</scope>
</reference>
<dbReference type="Pfam" id="PF03226">
    <property type="entry name" value="Yippee-Mis18"/>
    <property type="match status" value="1"/>
</dbReference>
<evidence type="ECO:0000256" key="8">
    <source>
        <dbReference type="ARBA" id="ARBA00022833"/>
    </source>
</evidence>
<evidence type="ECO:0000256" key="11">
    <source>
        <dbReference type="ARBA" id="ARBA00023328"/>
    </source>
</evidence>
<evidence type="ECO:0000313" key="16">
    <source>
        <dbReference type="Proteomes" id="UP000694408"/>
    </source>
</evidence>
<evidence type="ECO:0000256" key="4">
    <source>
        <dbReference type="ARBA" id="ARBA00022454"/>
    </source>
</evidence>
<dbReference type="GO" id="GO:0000775">
    <property type="term" value="C:chromosome, centromeric region"/>
    <property type="evidence" value="ECO:0007669"/>
    <property type="project" value="UniProtKB-SubCell"/>
</dbReference>
<dbReference type="PANTHER" id="PTHR16431">
    <property type="entry name" value="NEUROGENIC PROTEIN MASTERMIND"/>
    <property type="match status" value="1"/>
</dbReference>
<dbReference type="GO" id="GO:0051301">
    <property type="term" value="P:cell division"/>
    <property type="evidence" value="ECO:0007669"/>
    <property type="project" value="UniProtKB-KW"/>
</dbReference>
<keyword evidence="9" id="KW-0539">Nucleus</keyword>
<evidence type="ECO:0000256" key="6">
    <source>
        <dbReference type="ARBA" id="ARBA00022723"/>
    </source>
</evidence>
<dbReference type="InterPro" id="IPR004910">
    <property type="entry name" value="Yippee/Mis18/Cereblon"/>
</dbReference>
<name>A0A8C5IVK7_JUNHY</name>
<evidence type="ECO:0000256" key="13">
    <source>
        <dbReference type="SAM" id="MobiDB-lite"/>
    </source>
</evidence>
<dbReference type="GO" id="GO:0046872">
    <property type="term" value="F:metal ion binding"/>
    <property type="evidence" value="ECO:0007669"/>
    <property type="project" value="UniProtKB-KW"/>
</dbReference>
<dbReference type="GO" id="GO:0034080">
    <property type="term" value="P:CENP-A containing chromatin assembly"/>
    <property type="evidence" value="ECO:0007669"/>
    <property type="project" value="TreeGrafter"/>
</dbReference>
<sequence>MAMQICEPPSNRDTRGAGPVPERLAGGDGGAGAAATAVPGPAAHRGHRGGAGAPPGRCRLGLAAVIPAPAIAVAAPAAPAAVAFLAAGRGAGIAAAAAGSAARGVRRVPLPWLLDGAGGLAAAVRAGAAGASRPHLLQSVPRRAGGCCGRAAAPRGRRAGSGDRAGAGPGALGCSASLSFSSEVTSDVTWEDSLLVGLEGALLGCAYYLLFCRSCGLAVGFILHSSGSELAHLRDLFCFFKDSIMCYFLKNQMIIEASKVNFPAVTLKKHMQNMKEKLVELTSRVELLTRKLDKIIM</sequence>
<evidence type="ECO:0000259" key="14">
    <source>
        <dbReference type="PROSITE" id="PS51793"/>
    </source>
</evidence>
<feature type="coiled-coil region" evidence="12">
    <location>
        <begin position="264"/>
        <end position="291"/>
    </location>
</feature>
<keyword evidence="12" id="KW-0175">Coiled coil</keyword>
<keyword evidence="4" id="KW-0158">Chromosome</keyword>
<evidence type="ECO:0000256" key="3">
    <source>
        <dbReference type="ARBA" id="ARBA00004584"/>
    </source>
</evidence>
<evidence type="ECO:0000256" key="1">
    <source>
        <dbReference type="ARBA" id="ARBA00003694"/>
    </source>
</evidence>
<feature type="compositionally biased region" description="Low complexity" evidence="13">
    <location>
        <begin position="33"/>
        <end position="43"/>
    </location>
</feature>
<organism evidence="15 16">
    <name type="scientific">Junco hyemalis</name>
    <name type="common">Dark-eyed junco</name>
    <dbReference type="NCBI Taxonomy" id="40217"/>
    <lineage>
        <taxon>Eukaryota</taxon>
        <taxon>Metazoa</taxon>
        <taxon>Chordata</taxon>
        <taxon>Craniata</taxon>
        <taxon>Vertebrata</taxon>
        <taxon>Euteleostomi</taxon>
        <taxon>Archelosauria</taxon>
        <taxon>Archosauria</taxon>
        <taxon>Dinosauria</taxon>
        <taxon>Saurischia</taxon>
        <taxon>Theropoda</taxon>
        <taxon>Coelurosauria</taxon>
        <taxon>Aves</taxon>
        <taxon>Neognathae</taxon>
        <taxon>Neoaves</taxon>
        <taxon>Telluraves</taxon>
        <taxon>Australaves</taxon>
        <taxon>Passeriformes</taxon>
        <taxon>Passerellidae</taxon>
        <taxon>Junco</taxon>
    </lineage>
</organism>
<evidence type="ECO:0000256" key="5">
    <source>
        <dbReference type="ARBA" id="ARBA00022618"/>
    </source>
</evidence>
<feature type="domain" description="Mis18" evidence="14">
    <location>
        <begin position="177"/>
        <end position="249"/>
    </location>
</feature>
<evidence type="ECO:0000256" key="2">
    <source>
        <dbReference type="ARBA" id="ARBA00004123"/>
    </source>
</evidence>
<dbReference type="PANTHER" id="PTHR16431:SF3">
    <property type="entry name" value="PROTEIN MIS18-BETA"/>
    <property type="match status" value="1"/>
</dbReference>
<keyword evidence="16" id="KW-1185">Reference proteome</keyword>
<proteinExistence type="predicted"/>
<keyword evidence="8" id="KW-0862">Zinc</keyword>
<keyword evidence="5" id="KW-0132">Cell division</keyword>